<keyword evidence="2" id="KW-1185">Reference proteome</keyword>
<dbReference type="Proteomes" id="UP000276133">
    <property type="component" value="Unassembled WGS sequence"/>
</dbReference>
<dbReference type="AlphaFoldDB" id="A0A3M7SP62"/>
<accession>A0A3M7SP62</accession>
<sequence length="170" mass="19845">MANCRVGLTTFKIVLFWSSNSFYNNWFTMIPMIKSSLKIKNVLKKKFSNVKILSLACYETSFPVPGGYSLLFSHLHLKEFEIWRGSVALGLQLVDCVYTRFKWEKFYNPEYFVLEDLKVFFDSLGATLQNDKTIIKNRPIKDLNNLVLFISPFFSRKSNIGDNKKCLRNI</sequence>
<evidence type="ECO:0000313" key="1">
    <source>
        <dbReference type="EMBL" id="RNA37526.1"/>
    </source>
</evidence>
<protein>
    <submittedName>
        <fullName evidence="1">Uncharacterized protein</fullName>
    </submittedName>
</protein>
<reference evidence="1 2" key="1">
    <citation type="journal article" date="2018" name="Sci. Rep.">
        <title>Genomic signatures of local adaptation to the degree of environmental predictability in rotifers.</title>
        <authorList>
            <person name="Franch-Gras L."/>
            <person name="Hahn C."/>
            <person name="Garcia-Roger E.M."/>
            <person name="Carmona M.J."/>
            <person name="Serra M."/>
            <person name="Gomez A."/>
        </authorList>
    </citation>
    <scope>NUCLEOTIDE SEQUENCE [LARGE SCALE GENOMIC DNA]</scope>
    <source>
        <strain evidence="1">HYR1</strain>
    </source>
</reference>
<name>A0A3M7SP62_BRAPC</name>
<organism evidence="1 2">
    <name type="scientific">Brachionus plicatilis</name>
    <name type="common">Marine rotifer</name>
    <name type="synonym">Brachionus muelleri</name>
    <dbReference type="NCBI Taxonomy" id="10195"/>
    <lineage>
        <taxon>Eukaryota</taxon>
        <taxon>Metazoa</taxon>
        <taxon>Spiralia</taxon>
        <taxon>Gnathifera</taxon>
        <taxon>Rotifera</taxon>
        <taxon>Eurotatoria</taxon>
        <taxon>Monogononta</taxon>
        <taxon>Pseudotrocha</taxon>
        <taxon>Ploima</taxon>
        <taxon>Brachionidae</taxon>
        <taxon>Brachionus</taxon>
    </lineage>
</organism>
<dbReference type="EMBL" id="REGN01001034">
    <property type="protein sequence ID" value="RNA37526.1"/>
    <property type="molecule type" value="Genomic_DNA"/>
</dbReference>
<proteinExistence type="predicted"/>
<gene>
    <name evidence="1" type="ORF">BpHYR1_028059</name>
</gene>
<evidence type="ECO:0000313" key="2">
    <source>
        <dbReference type="Proteomes" id="UP000276133"/>
    </source>
</evidence>
<comment type="caution">
    <text evidence="1">The sequence shown here is derived from an EMBL/GenBank/DDBJ whole genome shotgun (WGS) entry which is preliminary data.</text>
</comment>